<evidence type="ECO:0000256" key="2">
    <source>
        <dbReference type="ARBA" id="ARBA00022744"/>
    </source>
</evidence>
<dbReference type="Pfam" id="PF11759">
    <property type="entry name" value="KRTAP"/>
    <property type="match status" value="1"/>
</dbReference>
<evidence type="ECO:0000313" key="4">
    <source>
        <dbReference type="Proteomes" id="UP001176941"/>
    </source>
</evidence>
<name>A0ABN8ZB86_RANTA</name>
<organism evidence="3 4">
    <name type="scientific">Rangifer tarandus platyrhynchus</name>
    <name type="common">Svalbard reindeer</name>
    <dbReference type="NCBI Taxonomy" id="3082113"/>
    <lineage>
        <taxon>Eukaryota</taxon>
        <taxon>Metazoa</taxon>
        <taxon>Chordata</taxon>
        <taxon>Craniata</taxon>
        <taxon>Vertebrata</taxon>
        <taxon>Euteleostomi</taxon>
        <taxon>Mammalia</taxon>
        <taxon>Eutheria</taxon>
        <taxon>Laurasiatheria</taxon>
        <taxon>Artiodactyla</taxon>
        <taxon>Ruminantia</taxon>
        <taxon>Pecora</taxon>
        <taxon>Cervidae</taxon>
        <taxon>Odocoileinae</taxon>
        <taxon>Rangifer</taxon>
    </lineage>
</organism>
<evidence type="ECO:0008006" key="5">
    <source>
        <dbReference type="Google" id="ProtNLM"/>
    </source>
</evidence>
<protein>
    <recommendedName>
        <fullName evidence="5">Keratin-associated protein 20-2-like</fullName>
    </recommendedName>
</protein>
<keyword evidence="4" id="KW-1185">Reference proteome</keyword>
<evidence type="ECO:0000256" key="1">
    <source>
        <dbReference type="ARBA" id="ARBA00022737"/>
    </source>
</evidence>
<dbReference type="PANTHER" id="PTHR39653">
    <property type="entry name" value="KERATIN-ASSOCIATED PROTEIN 20-2"/>
    <property type="match status" value="1"/>
</dbReference>
<sequence length="77" mass="8296">MCYYGNYYGGLGYGHRGLGCGYGCGYSSRRGCGYGGRGCGYGGRGCGYGGRGCGYGTYGYGCYHPSCCRRYWSYGFY</sequence>
<dbReference type="EMBL" id="OX459965">
    <property type="protein sequence ID" value="CAI9169169.1"/>
    <property type="molecule type" value="Genomic_DNA"/>
</dbReference>
<accession>A0ABN8ZB86</accession>
<proteinExistence type="predicted"/>
<dbReference type="InterPro" id="IPR052878">
    <property type="entry name" value="KRTAP_matrix"/>
</dbReference>
<evidence type="ECO:0000313" key="3">
    <source>
        <dbReference type="EMBL" id="CAI9169169.1"/>
    </source>
</evidence>
<keyword evidence="1" id="KW-0677">Repeat</keyword>
<dbReference type="PANTHER" id="PTHR39653:SF6">
    <property type="entry name" value="KERATIN-ASSOCIATED PROTEIN 20-2"/>
    <property type="match status" value="1"/>
</dbReference>
<keyword evidence="2" id="KW-0416">Keratin</keyword>
<reference evidence="3" key="1">
    <citation type="submission" date="2023-04" db="EMBL/GenBank/DDBJ databases">
        <authorList>
            <consortium name="ELIXIR-Norway"/>
        </authorList>
    </citation>
    <scope>NUCLEOTIDE SEQUENCE [LARGE SCALE GENOMIC DNA]</scope>
</reference>
<gene>
    <name evidence="3" type="ORF">MRATA1EN1_LOCUS18131</name>
</gene>
<dbReference type="InterPro" id="IPR021743">
    <property type="entry name" value="KRTAP_type8/19/20/21/22"/>
</dbReference>
<dbReference type="Proteomes" id="UP001176941">
    <property type="component" value="Chromosome 29"/>
</dbReference>